<sequence>MEPDPVAVGNRIRAARQAAGLSVKELARRAHISPSHLSDIERGVKHPSLAVAATLAQILGRSLDWVVAGRDPLPDPVDLRTLLRDPARPLWYQGVPLTEAAREQLVDLLDAAWNLARLAGASVLQALGAPHAAGPAATGKPGLPPDTRVALTYPDEPAAREWIQQTVADVLSRYWGIAPAPAASPPAPHGPSAPRSPAGSRPRAAPPNPAGPDGGNPVQARSSPPPASGKGRGGATGATHAGSS</sequence>
<dbReference type="PANTHER" id="PTHR46797:SF1">
    <property type="entry name" value="METHYLPHOSPHONATE SYNTHASE"/>
    <property type="match status" value="1"/>
</dbReference>
<dbReference type="PROSITE" id="PS50943">
    <property type="entry name" value="HTH_CROC1"/>
    <property type="match status" value="1"/>
</dbReference>
<protein>
    <submittedName>
        <fullName evidence="4">Transcriptional regulator, XRE family</fullName>
    </submittedName>
</protein>
<keyword evidence="1" id="KW-0238">DNA-binding</keyword>
<proteinExistence type="predicted"/>
<evidence type="ECO:0000256" key="1">
    <source>
        <dbReference type="ARBA" id="ARBA00023125"/>
    </source>
</evidence>
<dbReference type="RefSeq" id="WP_013494558.1">
    <property type="nucleotide sequence ID" value="NC_014831.1"/>
</dbReference>
<dbReference type="SUPFAM" id="SSF47413">
    <property type="entry name" value="lambda repressor-like DNA-binding domains"/>
    <property type="match status" value="1"/>
</dbReference>
<keyword evidence="5" id="KW-1185">Reference proteome</keyword>
<feature type="region of interest" description="Disordered" evidence="2">
    <location>
        <begin position="181"/>
        <end position="244"/>
    </location>
</feature>
<dbReference type="OrthoDB" id="371153at2"/>
<dbReference type="Proteomes" id="UP000008915">
    <property type="component" value="Chromosome"/>
</dbReference>
<feature type="domain" description="HTH cro/C1-type" evidence="3">
    <location>
        <begin position="12"/>
        <end position="66"/>
    </location>
</feature>
<dbReference type="AlphaFoldDB" id="E6SL51"/>
<dbReference type="Pfam" id="PF01381">
    <property type="entry name" value="HTH_3"/>
    <property type="match status" value="1"/>
</dbReference>
<reference evidence="4 5" key="1">
    <citation type="journal article" date="2010" name="Stand. Genomic Sci.">
        <title>Complete genome sequence of Thermaerobacter marianensis type strain (7p75a).</title>
        <authorList>
            <person name="Han C."/>
            <person name="Gu W."/>
            <person name="Zhang X."/>
            <person name="Lapidus A."/>
            <person name="Nolan M."/>
            <person name="Copeland A."/>
            <person name="Lucas S."/>
            <person name="Del Rio T.G."/>
            <person name="Tice H."/>
            <person name="Cheng J.F."/>
            <person name="Tapia R."/>
            <person name="Goodwin L."/>
            <person name="Pitluck S."/>
            <person name="Pagani I."/>
            <person name="Ivanova N."/>
            <person name="Mavromatis K."/>
            <person name="Mikhailova N."/>
            <person name="Pati A."/>
            <person name="Chen A."/>
            <person name="Palaniappan K."/>
            <person name="Land M."/>
            <person name="Hauser L."/>
            <person name="Chang Y.J."/>
            <person name="Jeffries C.D."/>
            <person name="Schneider S."/>
            <person name="Rohde M."/>
            <person name="Goker M."/>
            <person name="Pukall R."/>
            <person name="Woyke T."/>
            <person name="Bristow J."/>
            <person name="Eisen J.A."/>
            <person name="Markowitz V."/>
            <person name="Hugenholtz P."/>
            <person name="Kyrpides N.C."/>
            <person name="Klenk H.P."/>
            <person name="Detter J.C."/>
        </authorList>
    </citation>
    <scope>NUCLEOTIDE SEQUENCE [LARGE SCALE GENOMIC DNA]</scope>
    <source>
        <strain evidence="5">ATCC 700841 / DSM 12885 / JCM 10246 / 7p75a</strain>
    </source>
</reference>
<dbReference type="InterPro" id="IPR001387">
    <property type="entry name" value="Cro/C1-type_HTH"/>
</dbReference>
<dbReference type="EMBL" id="CP002344">
    <property type="protein sequence ID" value="ADU50253.1"/>
    <property type="molecule type" value="Genomic_DNA"/>
</dbReference>
<feature type="compositionally biased region" description="Pro residues" evidence="2">
    <location>
        <begin position="182"/>
        <end position="191"/>
    </location>
</feature>
<feature type="compositionally biased region" description="Low complexity" evidence="2">
    <location>
        <begin position="192"/>
        <end position="203"/>
    </location>
</feature>
<dbReference type="InterPro" id="IPR050807">
    <property type="entry name" value="TransReg_Diox_bact_type"/>
</dbReference>
<organism evidence="4 5">
    <name type="scientific">Thermaerobacter marianensis (strain ATCC 700841 / DSM 12885 / JCM 10246 / 7p75a)</name>
    <dbReference type="NCBI Taxonomy" id="644966"/>
    <lineage>
        <taxon>Bacteria</taxon>
        <taxon>Bacillati</taxon>
        <taxon>Bacillota</taxon>
        <taxon>Clostridia</taxon>
        <taxon>Eubacteriales</taxon>
        <taxon>Clostridiales Family XVII. Incertae Sedis</taxon>
        <taxon>Thermaerobacter</taxon>
    </lineage>
</organism>
<evidence type="ECO:0000259" key="3">
    <source>
        <dbReference type="PROSITE" id="PS50943"/>
    </source>
</evidence>
<reference evidence="5" key="2">
    <citation type="journal article" date="2010" name="Stand. Genomic Sci.">
        <title>Complete genome sequence of Thermaerobacter marianensis type strain (7p75aT).</title>
        <authorList>
            <person name="Han C."/>
            <person name="Gu W."/>
            <person name="Zhang X."/>
            <person name="Lapidus A."/>
            <person name="Nolan M."/>
            <person name="Copeland A."/>
            <person name="Lucas S."/>
            <person name="Glavina Del Rio T."/>
            <person name="Tice H."/>
            <person name="Cheng J."/>
            <person name="Tapia R."/>
            <person name="Goodwin L."/>
            <person name="Pitluck S."/>
            <person name="Pagani I."/>
            <person name="Ivanova N."/>
            <person name="Mavromatis K."/>
            <person name="Mikhailova N."/>
            <person name="Pati A."/>
            <person name="Chen A."/>
            <person name="Palaniappan K."/>
            <person name="Land M."/>
            <person name="Hauser L."/>
            <person name="Chang Y."/>
            <person name="Jeffries C."/>
            <person name="Schneider S."/>
            <person name="Rohde M."/>
            <person name="Goker M."/>
            <person name="Pukall R."/>
            <person name="Woyke T."/>
            <person name="Bristow J."/>
            <person name="Eisen J."/>
            <person name="Markowitz V."/>
            <person name="Hugenholtz P."/>
            <person name="Kyrpides N."/>
            <person name="Klenk H."/>
            <person name="Detter J."/>
        </authorList>
    </citation>
    <scope>NUCLEOTIDE SEQUENCE [LARGE SCALE GENOMIC DNA]</scope>
    <source>
        <strain evidence="5">ATCC 700841 / DSM 12885 / JCM 10246 / 7p75a</strain>
    </source>
</reference>
<dbReference type="HOGENOM" id="CLU_1137589_0_0_9"/>
<dbReference type="KEGG" id="tmr:Tmar_0128"/>
<evidence type="ECO:0000256" key="2">
    <source>
        <dbReference type="SAM" id="MobiDB-lite"/>
    </source>
</evidence>
<dbReference type="GO" id="GO:0003700">
    <property type="term" value="F:DNA-binding transcription factor activity"/>
    <property type="evidence" value="ECO:0007669"/>
    <property type="project" value="TreeGrafter"/>
</dbReference>
<evidence type="ECO:0000313" key="4">
    <source>
        <dbReference type="EMBL" id="ADU50253.1"/>
    </source>
</evidence>
<dbReference type="CDD" id="cd00093">
    <property type="entry name" value="HTH_XRE"/>
    <property type="match status" value="1"/>
</dbReference>
<accession>E6SL51</accession>
<dbReference type="SMART" id="SM00530">
    <property type="entry name" value="HTH_XRE"/>
    <property type="match status" value="1"/>
</dbReference>
<dbReference type="InterPro" id="IPR010982">
    <property type="entry name" value="Lambda_DNA-bd_dom_sf"/>
</dbReference>
<dbReference type="eggNOG" id="COG1396">
    <property type="taxonomic scope" value="Bacteria"/>
</dbReference>
<name>E6SL51_THEM7</name>
<evidence type="ECO:0000313" key="5">
    <source>
        <dbReference type="Proteomes" id="UP000008915"/>
    </source>
</evidence>
<gene>
    <name evidence="4" type="ordered locus">Tmar_0128</name>
</gene>
<dbReference type="PANTHER" id="PTHR46797">
    <property type="entry name" value="HTH-TYPE TRANSCRIPTIONAL REGULATOR"/>
    <property type="match status" value="1"/>
</dbReference>
<dbReference type="GO" id="GO:0003677">
    <property type="term" value="F:DNA binding"/>
    <property type="evidence" value="ECO:0007669"/>
    <property type="project" value="UniProtKB-KW"/>
</dbReference>
<dbReference type="GO" id="GO:0005829">
    <property type="term" value="C:cytosol"/>
    <property type="evidence" value="ECO:0007669"/>
    <property type="project" value="TreeGrafter"/>
</dbReference>
<dbReference type="Gene3D" id="1.10.260.40">
    <property type="entry name" value="lambda repressor-like DNA-binding domains"/>
    <property type="match status" value="1"/>
</dbReference>